<evidence type="ECO:0000256" key="5">
    <source>
        <dbReference type="ARBA" id="ARBA00023180"/>
    </source>
</evidence>
<name>A0AAN8X918_HALRR</name>
<dbReference type="SUPFAM" id="SSF56436">
    <property type="entry name" value="C-type lectin-like"/>
    <property type="match status" value="1"/>
</dbReference>
<dbReference type="EMBL" id="JAXCGZ010007657">
    <property type="protein sequence ID" value="KAK7078812.1"/>
    <property type="molecule type" value="Genomic_DNA"/>
</dbReference>
<keyword evidence="9" id="KW-1185">Reference proteome</keyword>
<dbReference type="GO" id="GO:0046872">
    <property type="term" value="F:metal ion binding"/>
    <property type="evidence" value="ECO:0007669"/>
    <property type="project" value="UniProtKB-KW"/>
</dbReference>
<dbReference type="SUPFAM" id="SSF49899">
    <property type="entry name" value="Concanavalin A-like lectins/glucanases"/>
    <property type="match status" value="1"/>
</dbReference>
<dbReference type="InterPro" id="IPR036734">
    <property type="entry name" value="Neur_chan_lig-bd_sf"/>
</dbReference>
<dbReference type="CDD" id="cd00112">
    <property type="entry name" value="LDLa"/>
    <property type="match status" value="1"/>
</dbReference>
<dbReference type="InterPro" id="IPR016186">
    <property type="entry name" value="C-type_lectin-like/link_sf"/>
</dbReference>
<dbReference type="GO" id="GO:0016020">
    <property type="term" value="C:membrane"/>
    <property type="evidence" value="ECO:0007669"/>
    <property type="project" value="InterPro"/>
</dbReference>
<keyword evidence="3" id="KW-0106">Calcium</keyword>
<evidence type="ECO:0000256" key="2">
    <source>
        <dbReference type="ARBA" id="ARBA00022723"/>
    </source>
</evidence>
<evidence type="ECO:0000259" key="7">
    <source>
        <dbReference type="SMART" id="SM00159"/>
    </source>
</evidence>
<keyword evidence="2" id="KW-0479">Metal-binding</keyword>
<dbReference type="PANTHER" id="PTHR19277:SF161">
    <property type="entry name" value="LAMININ G DOMAIN-CONTAINING PROTEIN"/>
    <property type="match status" value="1"/>
</dbReference>
<dbReference type="SUPFAM" id="SSF63712">
    <property type="entry name" value="Nicotinic receptor ligand binding domain-like"/>
    <property type="match status" value="1"/>
</dbReference>
<dbReference type="SMART" id="SM00192">
    <property type="entry name" value="LDLa"/>
    <property type="match status" value="1"/>
</dbReference>
<dbReference type="PANTHER" id="PTHR19277">
    <property type="entry name" value="PENTRAXIN"/>
    <property type="match status" value="1"/>
</dbReference>
<dbReference type="Gene3D" id="2.60.120.200">
    <property type="match status" value="1"/>
</dbReference>
<dbReference type="Pfam" id="PF02931">
    <property type="entry name" value="Neur_chan_LBD"/>
    <property type="match status" value="1"/>
</dbReference>
<reference evidence="8 9" key="1">
    <citation type="submission" date="2023-11" db="EMBL/GenBank/DDBJ databases">
        <title>Halocaridina rubra genome assembly.</title>
        <authorList>
            <person name="Smith C."/>
        </authorList>
    </citation>
    <scope>NUCLEOTIDE SEQUENCE [LARGE SCALE GENOMIC DNA]</scope>
    <source>
        <strain evidence="8">EP-1</strain>
        <tissue evidence="8">Whole</tissue>
    </source>
</reference>
<dbReference type="GO" id="GO:0005230">
    <property type="term" value="F:extracellular ligand-gated monoatomic ion channel activity"/>
    <property type="evidence" value="ECO:0007669"/>
    <property type="project" value="InterPro"/>
</dbReference>
<dbReference type="InterPro" id="IPR001759">
    <property type="entry name" value="PTX_dom"/>
</dbReference>
<keyword evidence="5" id="KW-0325">Glycoprotein</keyword>
<evidence type="ECO:0000313" key="9">
    <source>
        <dbReference type="Proteomes" id="UP001381693"/>
    </source>
</evidence>
<comment type="cofactor">
    <cofactor evidence="1">
        <name>Ca(2+)</name>
        <dbReference type="ChEBI" id="CHEBI:29108"/>
    </cofactor>
</comment>
<dbReference type="SMART" id="SM00159">
    <property type="entry name" value="PTX"/>
    <property type="match status" value="1"/>
</dbReference>
<protein>
    <recommendedName>
        <fullName evidence="7">Pentraxin (PTX) domain-containing protein</fullName>
    </recommendedName>
</protein>
<evidence type="ECO:0000256" key="3">
    <source>
        <dbReference type="ARBA" id="ARBA00022837"/>
    </source>
</evidence>
<evidence type="ECO:0000256" key="6">
    <source>
        <dbReference type="PROSITE-ProRule" id="PRU00124"/>
    </source>
</evidence>
<dbReference type="Gene3D" id="2.70.170.10">
    <property type="entry name" value="Neurotransmitter-gated ion-channel ligand-binding domain"/>
    <property type="match status" value="1"/>
</dbReference>
<evidence type="ECO:0000313" key="8">
    <source>
        <dbReference type="EMBL" id="KAK7078812.1"/>
    </source>
</evidence>
<dbReference type="InterPro" id="IPR013320">
    <property type="entry name" value="ConA-like_dom_sf"/>
</dbReference>
<keyword evidence="4 6" id="KW-1015">Disulfide bond</keyword>
<accession>A0AAN8X918</accession>
<feature type="disulfide bond" evidence="6">
    <location>
        <begin position="465"/>
        <end position="480"/>
    </location>
</feature>
<proteinExistence type="predicted"/>
<dbReference type="SUPFAM" id="SSF57424">
    <property type="entry name" value="LDL receptor-like module"/>
    <property type="match status" value="1"/>
</dbReference>
<dbReference type="InterPro" id="IPR051360">
    <property type="entry name" value="Neuronal_Pentraxin_Related"/>
</dbReference>
<comment type="caution">
    <text evidence="6">Lacks conserved residue(s) required for the propagation of feature annotation.</text>
</comment>
<gene>
    <name evidence="8" type="ORF">SK128_010614</name>
</gene>
<comment type="caution">
    <text evidence="8">The sequence shown here is derived from an EMBL/GenBank/DDBJ whole genome shotgun (WGS) entry which is preliminary data.</text>
</comment>
<dbReference type="Proteomes" id="UP001381693">
    <property type="component" value="Unassembled WGS sequence"/>
</dbReference>
<dbReference type="InterPro" id="IPR016187">
    <property type="entry name" value="CTDL_fold"/>
</dbReference>
<dbReference type="Gene3D" id="3.10.100.10">
    <property type="entry name" value="Mannose-Binding Protein A, subunit A"/>
    <property type="match status" value="1"/>
</dbReference>
<dbReference type="InterPro" id="IPR002172">
    <property type="entry name" value="LDrepeatLR_classA_rpt"/>
</dbReference>
<dbReference type="InterPro" id="IPR036055">
    <property type="entry name" value="LDL_receptor-like_sf"/>
</dbReference>
<dbReference type="InterPro" id="IPR006202">
    <property type="entry name" value="Neur_chan_lig-bd"/>
</dbReference>
<evidence type="ECO:0000256" key="1">
    <source>
        <dbReference type="ARBA" id="ARBA00001913"/>
    </source>
</evidence>
<dbReference type="PROSITE" id="PS50068">
    <property type="entry name" value="LDLRA_2"/>
    <property type="match status" value="1"/>
</dbReference>
<sequence>MIVNLGFLAFPNGSLVYHMHPDGEADPMARLQVNLKEALSYAAEKYLSYFTICVWFKVTVFSESGGSVISYALSDLHDNDMYVSVYNDRIGAYIHNKHFDLEYKIRPLWWYPLCISGDPFERRLHLGDSHQRLPLSEVPMLTNGSLVIGQDQDSLDGRFTVHQAFIGHISGFTFWAASLTVDQIHLWMTCQPLQITALLEWEDIPWNIHNESGKINCYKSSPCTEKGTMNDQRLFLFANQKYWHSAFRTVKALSLDMMVPQNNKEVSQISEILMKYQNRCDNSYVMGTFVWLGIHMYAEMGKVINVNNNKTITFSAWSKKALLLRQNNGRRYYAMQNISNVWILESFDTRACFIGVQNTQGLLYKLSGSLTSIVSETYFYFILVNCQDAQPCFYNGKDLHIVRDDEEWILLKYDVKILSCRTRDFPFGRQNWITVTGGQVMNLWFSACDVFTCSNGACFDLHQRCNQIYDCSDGYDEEHCHTVEVVSSSGHLIRVPPAVPVILDLQVYLKKFGGVNILAMRLGVDFILDILWKDTRLQYRNLHSDNDYTLVSTKNGEKVWSPSVTVENSPDSKVYSADDIYIHMGSNGSRLEEGKYGCLFCN</sequence>
<feature type="domain" description="Pentraxin (PTX)" evidence="7">
    <location>
        <begin position="18"/>
        <end position="223"/>
    </location>
</feature>
<dbReference type="PRINTS" id="PR00895">
    <property type="entry name" value="PENTAXIN"/>
</dbReference>
<feature type="disulfide bond" evidence="6">
    <location>
        <begin position="453"/>
        <end position="471"/>
    </location>
</feature>
<evidence type="ECO:0000256" key="4">
    <source>
        <dbReference type="ARBA" id="ARBA00023157"/>
    </source>
</evidence>
<dbReference type="AlphaFoldDB" id="A0AAN8X918"/>
<dbReference type="Pfam" id="PF00354">
    <property type="entry name" value="Pentaxin"/>
    <property type="match status" value="1"/>
</dbReference>
<dbReference type="Gene3D" id="4.10.400.10">
    <property type="entry name" value="Low-density Lipoprotein Receptor"/>
    <property type="match status" value="1"/>
</dbReference>
<organism evidence="8 9">
    <name type="scientific">Halocaridina rubra</name>
    <name type="common">Hawaiian red shrimp</name>
    <dbReference type="NCBI Taxonomy" id="373956"/>
    <lineage>
        <taxon>Eukaryota</taxon>
        <taxon>Metazoa</taxon>
        <taxon>Ecdysozoa</taxon>
        <taxon>Arthropoda</taxon>
        <taxon>Crustacea</taxon>
        <taxon>Multicrustacea</taxon>
        <taxon>Malacostraca</taxon>
        <taxon>Eumalacostraca</taxon>
        <taxon>Eucarida</taxon>
        <taxon>Decapoda</taxon>
        <taxon>Pleocyemata</taxon>
        <taxon>Caridea</taxon>
        <taxon>Atyoidea</taxon>
        <taxon>Atyidae</taxon>
        <taxon>Halocaridina</taxon>
    </lineage>
</organism>